<dbReference type="VEuPathDB" id="FungiDB:HMPREF1541_06903"/>
<dbReference type="GeneID" id="19974242"/>
<evidence type="ECO:0000313" key="2">
    <source>
        <dbReference type="Proteomes" id="UP000030752"/>
    </source>
</evidence>
<dbReference type="HOGENOM" id="CLU_141731_0_0_1"/>
<evidence type="ECO:0000313" key="1">
    <source>
        <dbReference type="EMBL" id="ETN38862.1"/>
    </source>
</evidence>
<dbReference type="eggNOG" id="ENOG502T5RY">
    <property type="taxonomic scope" value="Eukaryota"/>
</dbReference>
<keyword evidence="2" id="KW-1185">Reference proteome</keyword>
<proteinExistence type="predicted"/>
<sequence length="144" mass="16084">MSLTLFVIYNNSTSFLGKLGYNFRRMSATAESGSACAASDLTHGGDDEQEKPEWIETKKHIPATIEQVHYDKAPADLKKYVEKNHYEYPCIVGKGPDGRYHMLLTDSDLGEVSHDYQKFMKVLRANVKSNGLPWDESKPAAVAA</sequence>
<name>W2RQZ6_CYPE1</name>
<dbReference type="InParanoid" id="W2RQZ6"/>
<dbReference type="AlphaFoldDB" id="W2RQZ6"/>
<dbReference type="OrthoDB" id="4269at2759"/>
<protein>
    <submittedName>
        <fullName evidence="1">Uncharacterized protein</fullName>
    </submittedName>
</protein>
<dbReference type="Proteomes" id="UP000030752">
    <property type="component" value="Unassembled WGS sequence"/>
</dbReference>
<organism evidence="1 2">
    <name type="scientific">Cyphellophora europaea (strain CBS 101466)</name>
    <name type="common">Phialophora europaea</name>
    <dbReference type="NCBI Taxonomy" id="1220924"/>
    <lineage>
        <taxon>Eukaryota</taxon>
        <taxon>Fungi</taxon>
        <taxon>Dikarya</taxon>
        <taxon>Ascomycota</taxon>
        <taxon>Pezizomycotina</taxon>
        <taxon>Eurotiomycetes</taxon>
        <taxon>Chaetothyriomycetidae</taxon>
        <taxon>Chaetothyriales</taxon>
        <taxon>Cyphellophoraceae</taxon>
        <taxon>Cyphellophora</taxon>
    </lineage>
</organism>
<reference evidence="1 2" key="1">
    <citation type="submission" date="2013-03" db="EMBL/GenBank/DDBJ databases">
        <title>The Genome Sequence of Phialophora europaea CBS 101466.</title>
        <authorList>
            <consortium name="The Broad Institute Genomics Platform"/>
            <person name="Cuomo C."/>
            <person name="de Hoog S."/>
            <person name="Gorbushina A."/>
            <person name="Walker B."/>
            <person name="Young S.K."/>
            <person name="Zeng Q."/>
            <person name="Gargeya S."/>
            <person name="Fitzgerald M."/>
            <person name="Haas B."/>
            <person name="Abouelleil A."/>
            <person name="Allen A.W."/>
            <person name="Alvarado L."/>
            <person name="Arachchi H.M."/>
            <person name="Berlin A.M."/>
            <person name="Chapman S.B."/>
            <person name="Gainer-Dewar J."/>
            <person name="Goldberg J."/>
            <person name="Griggs A."/>
            <person name="Gujja S."/>
            <person name="Hansen M."/>
            <person name="Howarth C."/>
            <person name="Imamovic A."/>
            <person name="Ireland A."/>
            <person name="Larimer J."/>
            <person name="McCowan C."/>
            <person name="Murphy C."/>
            <person name="Pearson M."/>
            <person name="Poon T.W."/>
            <person name="Priest M."/>
            <person name="Roberts A."/>
            <person name="Saif S."/>
            <person name="Shea T."/>
            <person name="Sisk P."/>
            <person name="Sykes S."/>
            <person name="Wortman J."/>
            <person name="Nusbaum C."/>
            <person name="Birren B."/>
        </authorList>
    </citation>
    <scope>NUCLEOTIDE SEQUENCE [LARGE SCALE GENOMIC DNA]</scope>
    <source>
        <strain evidence="1 2">CBS 101466</strain>
    </source>
</reference>
<dbReference type="EMBL" id="KB822722">
    <property type="protein sequence ID" value="ETN38862.1"/>
    <property type="molecule type" value="Genomic_DNA"/>
</dbReference>
<dbReference type="RefSeq" id="XP_008719451.1">
    <property type="nucleotide sequence ID" value="XM_008721229.1"/>
</dbReference>
<accession>W2RQZ6</accession>
<gene>
    <name evidence="1" type="ORF">HMPREF1541_06903</name>
</gene>